<feature type="domain" description="SH3b" evidence="3">
    <location>
        <begin position="159"/>
        <end position="230"/>
    </location>
</feature>
<dbReference type="EMBL" id="FPKU01000002">
    <property type="protein sequence ID" value="SFZ84657.1"/>
    <property type="molecule type" value="Genomic_DNA"/>
</dbReference>
<dbReference type="Gene3D" id="2.30.30.40">
    <property type="entry name" value="SH3 Domains"/>
    <property type="match status" value="1"/>
</dbReference>
<keyword evidence="5" id="KW-1185">Reference proteome</keyword>
<feature type="compositionally biased region" description="Pro residues" evidence="1">
    <location>
        <begin position="238"/>
        <end position="248"/>
    </location>
</feature>
<reference evidence="4 5" key="1">
    <citation type="submission" date="2016-11" db="EMBL/GenBank/DDBJ databases">
        <authorList>
            <person name="Jaros S."/>
            <person name="Januszkiewicz K."/>
            <person name="Wedrychowicz H."/>
        </authorList>
    </citation>
    <scope>NUCLEOTIDE SEQUENCE [LARGE SCALE GENOMIC DNA]</scope>
    <source>
        <strain evidence="4 5">ATCC 23634</strain>
    </source>
</reference>
<evidence type="ECO:0000256" key="1">
    <source>
        <dbReference type="SAM" id="MobiDB-lite"/>
    </source>
</evidence>
<dbReference type="Gene3D" id="2.60.120.380">
    <property type="match status" value="1"/>
</dbReference>
<keyword evidence="2" id="KW-0732">Signal</keyword>
<evidence type="ECO:0000313" key="4">
    <source>
        <dbReference type="EMBL" id="SFZ84657.1"/>
    </source>
</evidence>
<feature type="signal peptide" evidence="2">
    <location>
        <begin position="1"/>
        <end position="30"/>
    </location>
</feature>
<proteinExistence type="predicted"/>
<dbReference type="RefSeq" id="WP_072342521.1">
    <property type="nucleotide sequence ID" value="NZ_FPKU01000002.1"/>
</dbReference>
<gene>
    <name evidence="4" type="ORF">SAMN02983003_2140</name>
</gene>
<dbReference type="Proteomes" id="UP000183447">
    <property type="component" value="Unassembled WGS sequence"/>
</dbReference>
<sequence>MFAGFHPLRALIAAAALAMAVIAAPIGASAQERSVEVRFPRGASGTTITDTIVGNQAVNYRIGVSAGQKMSVNLDVDNASAYFNITAPGASAALYNGSISGNGTSVDIPSSGTYVITVYLMRNAARRNERANYSLTLYVEGRAAAAPAPLPSHAANPTGPSQWVVQGLNGGTLNVRSSASTTGAVVGKLVDGDRADNLGCQAGSDQQWCRIHTSWGLTGWVAARYLHEDFPQAAQRPSRPPPQRPVAPPAVTLPSYPLYPQQVGPAAPVRPGMTTAEMSRYCAGEASARFSVRPQDITTNAAFQSGGNYVVQGWFDRGGSSTFFNCWFDIDGNFSYIQG</sequence>
<name>A0A1K2HYB1_9HYPH</name>
<evidence type="ECO:0000259" key="3">
    <source>
        <dbReference type="PROSITE" id="PS51781"/>
    </source>
</evidence>
<evidence type="ECO:0000256" key="2">
    <source>
        <dbReference type="SAM" id="SignalP"/>
    </source>
</evidence>
<feature type="chain" id="PRO_5012679112" evidence="2">
    <location>
        <begin position="31"/>
        <end position="339"/>
    </location>
</feature>
<dbReference type="Pfam" id="PF08239">
    <property type="entry name" value="SH3_3"/>
    <property type="match status" value="1"/>
</dbReference>
<organism evidence="4 5">
    <name type="scientific">Devosia enhydra</name>
    <dbReference type="NCBI Taxonomy" id="665118"/>
    <lineage>
        <taxon>Bacteria</taxon>
        <taxon>Pseudomonadati</taxon>
        <taxon>Pseudomonadota</taxon>
        <taxon>Alphaproteobacteria</taxon>
        <taxon>Hyphomicrobiales</taxon>
        <taxon>Devosiaceae</taxon>
        <taxon>Devosia</taxon>
    </lineage>
</organism>
<dbReference type="OrthoDB" id="964913at2"/>
<dbReference type="SMART" id="SM00287">
    <property type="entry name" value="SH3b"/>
    <property type="match status" value="1"/>
</dbReference>
<feature type="region of interest" description="Disordered" evidence="1">
    <location>
        <begin position="232"/>
        <end position="251"/>
    </location>
</feature>
<dbReference type="STRING" id="665118.SAMN02983003_2140"/>
<accession>A0A1K2HYB1</accession>
<protein>
    <submittedName>
        <fullName evidence="4">SH3 domain-containing protein</fullName>
    </submittedName>
</protein>
<evidence type="ECO:0000313" key="5">
    <source>
        <dbReference type="Proteomes" id="UP000183447"/>
    </source>
</evidence>
<dbReference type="AlphaFoldDB" id="A0A1K2HYB1"/>
<dbReference type="PROSITE" id="PS51781">
    <property type="entry name" value="SH3B"/>
    <property type="match status" value="1"/>
</dbReference>
<dbReference type="InterPro" id="IPR003646">
    <property type="entry name" value="SH3-like_bac-type"/>
</dbReference>